<dbReference type="InterPro" id="IPR008914">
    <property type="entry name" value="PEBP"/>
</dbReference>
<dbReference type="Gene3D" id="3.90.280.10">
    <property type="entry name" value="PEBP-like"/>
    <property type="match status" value="1"/>
</dbReference>
<dbReference type="NCBIfam" id="TIGR00481">
    <property type="entry name" value="YbhB/YbcL family Raf kinase inhibitor-like protein"/>
    <property type="match status" value="1"/>
</dbReference>
<sequence length="183" mass="19871">MRWVIPVVLIISVALSGCVSGGGGKMGAKTLEVGSVFHDGEKIPKEYTCEGDDINPPVYVGKLPEGTKSLAIVVDDPDAPAGTFTHWIAWNIPPTGEIPMGIPKEGEVNKPIHMLQGKNDFGRIGYNGPCPPRGHGVHHYHFKVYALDTELHLKPGSSRKDLEKAMEGHILAWGEVVGLYERK</sequence>
<evidence type="ECO:0000313" key="2">
    <source>
        <dbReference type="Proteomes" id="UP001245683"/>
    </source>
</evidence>
<dbReference type="AlphaFoldDB" id="A0AAE4NVD2"/>
<dbReference type="PANTHER" id="PTHR30289">
    <property type="entry name" value="UNCHARACTERIZED PROTEIN YBCL-RELATED"/>
    <property type="match status" value="1"/>
</dbReference>
<keyword evidence="2" id="KW-1185">Reference proteome</keyword>
<keyword evidence="1" id="KW-0649">Protein kinase inhibitor</keyword>
<gene>
    <name evidence="1" type="ORF">RBI02_03090</name>
</gene>
<organism evidence="1 2">
    <name type="scientific">Thermococcus waiotapuensis</name>
    <dbReference type="NCBI Taxonomy" id="90909"/>
    <lineage>
        <taxon>Archaea</taxon>
        <taxon>Methanobacteriati</taxon>
        <taxon>Methanobacteriota</taxon>
        <taxon>Thermococci</taxon>
        <taxon>Thermococcales</taxon>
        <taxon>Thermococcaceae</taxon>
        <taxon>Thermococcus</taxon>
    </lineage>
</organism>
<reference evidence="1 2" key="1">
    <citation type="submission" date="2023-08" db="EMBL/GenBank/DDBJ databases">
        <title>Draft genome sequence of Thermococcus waiotapuensis WT1T, a thermophilic sulphur-dependent archaeon from order Thermococcales.</title>
        <authorList>
            <person name="Manners S.H."/>
            <person name="Carere C.R."/>
            <person name="Dhami M.K."/>
            <person name="Dobson R.C.J."/>
            <person name="Stott M.B."/>
        </authorList>
    </citation>
    <scope>NUCLEOTIDE SEQUENCE [LARGE SCALE GENOMIC DNA]</scope>
    <source>
        <strain evidence="1 2">WT1</strain>
    </source>
</reference>
<dbReference type="RefSeq" id="WP_315340334.1">
    <property type="nucleotide sequence ID" value="NZ_JAVDZE010000001.1"/>
</dbReference>
<dbReference type="Proteomes" id="UP001245683">
    <property type="component" value="Unassembled WGS sequence"/>
</dbReference>
<dbReference type="InterPro" id="IPR036610">
    <property type="entry name" value="PEBP-like_sf"/>
</dbReference>
<dbReference type="SUPFAM" id="SSF49777">
    <property type="entry name" value="PEBP-like"/>
    <property type="match status" value="1"/>
</dbReference>
<accession>A0AAE4NVD2</accession>
<protein>
    <submittedName>
        <fullName evidence="1">YbhB/YbcL family Raf kinase inhibitor-like protein</fullName>
    </submittedName>
</protein>
<dbReference type="EMBL" id="JAVDZE010000001">
    <property type="protein sequence ID" value="MDV3103533.1"/>
    <property type="molecule type" value="Genomic_DNA"/>
</dbReference>
<dbReference type="CDD" id="cd00865">
    <property type="entry name" value="PEBP_bact_arch"/>
    <property type="match status" value="1"/>
</dbReference>
<dbReference type="PANTHER" id="PTHR30289:SF1">
    <property type="entry name" value="PEBP (PHOSPHATIDYLETHANOLAMINE-BINDING PROTEIN) FAMILY PROTEIN"/>
    <property type="match status" value="1"/>
</dbReference>
<name>A0AAE4NVD2_9EURY</name>
<proteinExistence type="predicted"/>
<evidence type="ECO:0000313" key="1">
    <source>
        <dbReference type="EMBL" id="MDV3103533.1"/>
    </source>
</evidence>
<dbReference type="InterPro" id="IPR005247">
    <property type="entry name" value="YbhB_YbcL/LppC-like"/>
</dbReference>
<comment type="caution">
    <text evidence="1">The sequence shown here is derived from an EMBL/GenBank/DDBJ whole genome shotgun (WGS) entry which is preliminary data.</text>
</comment>
<dbReference type="GO" id="GO:0004860">
    <property type="term" value="F:protein kinase inhibitor activity"/>
    <property type="evidence" value="ECO:0007669"/>
    <property type="project" value="UniProtKB-KW"/>
</dbReference>
<dbReference type="Pfam" id="PF01161">
    <property type="entry name" value="PBP"/>
    <property type="match status" value="1"/>
</dbReference>
<dbReference type="PROSITE" id="PS51257">
    <property type="entry name" value="PROKAR_LIPOPROTEIN"/>
    <property type="match status" value="1"/>
</dbReference>